<feature type="domain" description="Lactate/malate dehydrogenase N-terminal" evidence="6">
    <location>
        <begin position="3"/>
        <end position="143"/>
    </location>
</feature>
<dbReference type="InterPro" id="IPR001557">
    <property type="entry name" value="L-lactate/malate_DH"/>
</dbReference>
<dbReference type="RefSeq" id="WP_056984809.1">
    <property type="nucleotide sequence ID" value="NZ_AZGE01000036.1"/>
</dbReference>
<dbReference type="Gene3D" id="3.40.50.720">
    <property type="entry name" value="NAD(P)-binding Rossmann-like Domain"/>
    <property type="match status" value="1"/>
</dbReference>
<dbReference type="PANTHER" id="PTHR43128:SF31">
    <property type="entry name" value="L-LACTATE DEHYDROGENASE"/>
    <property type="match status" value="1"/>
</dbReference>
<dbReference type="InterPro" id="IPR036291">
    <property type="entry name" value="NAD(P)-bd_dom_sf"/>
</dbReference>
<sequence>MHKIGIIGLGHVGMTVAHILLLKGLADELVMIDQNAKKVEAEYYDFADSFARTEHSAVLKCNDYGELADADIVITSFGDIEATAKTGDRFAELPINKKSAVEVGRKIKESGFNGILLNISNPCDAIVNELQKATGMPHNRIFGTGTFLDTARLQRAVGAHFGEAPQNVSGFVLGEHGNSQFSAWSTVRLDGQPISQFADAGKVDLEKLDEEIRQSAFTVVAGKGYTSTAIATCAVRIVEAIFNDKHEFMPASVYLEQFGTYIGYPAVIGKNGVEKIVPVKLPADEAEKLAASAKTIKEKEEA</sequence>
<dbReference type="PIRSF" id="PIRSF000102">
    <property type="entry name" value="Lac_mal_DH"/>
    <property type="match status" value="1"/>
</dbReference>
<dbReference type="PROSITE" id="PS00064">
    <property type="entry name" value="L_LDH"/>
    <property type="match status" value="1"/>
</dbReference>
<dbReference type="CDD" id="cd05291">
    <property type="entry name" value="HicDH_like"/>
    <property type="match status" value="1"/>
</dbReference>
<dbReference type="AlphaFoldDB" id="A0A0R1W8T4"/>
<dbReference type="Pfam" id="PF00056">
    <property type="entry name" value="Ldh_1_N"/>
    <property type="match status" value="1"/>
</dbReference>
<comment type="similarity">
    <text evidence="1">Belongs to the LDH/MDH superfamily. LDH family.</text>
</comment>
<dbReference type="InterPro" id="IPR018177">
    <property type="entry name" value="L-lactate_DH_AS"/>
</dbReference>
<dbReference type="GO" id="GO:0006089">
    <property type="term" value="P:lactate metabolic process"/>
    <property type="evidence" value="ECO:0007669"/>
    <property type="project" value="TreeGrafter"/>
</dbReference>
<dbReference type="InterPro" id="IPR001236">
    <property type="entry name" value="Lactate/malate_DH_N"/>
</dbReference>
<feature type="binding site" evidence="4">
    <location>
        <begin position="8"/>
        <end position="13"/>
    </location>
    <ligand>
        <name>NAD(+)</name>
        <dbReference type="ChEBI" id="CHEBI:57540"/>
    </ligand>
</feature>
<evidence type="ECO:0000256" key="1">
    <source>
        <dbReference type="ARBA" id="ARBA00006054"/>
    </source>
</evidence>
<dbReference type="PANTHER" id="PTHR43128">
    <property type="entry name" value="L-2-HYDROXYCARBOXYLATE DEHYDROGENASE (NAD(P)(+))"/>
    <property type="match status" value="1"/>
</dbReference>
<organism evidence="8 9">
    <name type="scientific">Limosilactobacillus oris DSM 4864</name>
    <dbReference type="NCBI Taxonomy" id="1423779"/>
    <lineage>
        <taxon>Bacteria</taxon>
        <taxon>Bacillati</taxon>
        <taxon>Bacillota</taxon>
        <taxon>Bacilli</taxon>
        <taxon>Lactobacillales</taxon>
        <taxon>Lactobacillaceae</taxon>
        <taxon>Limosilactobacillus</taxon>
    </lineage>
</organism>
<feature type="binding site" evidence="4">
    <location>
        <position position="33"/>
    </location>
    <ligand>
        <name>NAD(+)</name>
        <dbReference type="ChEBI" id="CHEBI:57540"/>
    </ligand>
</feature>
<dbReference type="PATRIC" id="fig|1423779.3.peg.1368"/>
<protein>
    <submittedName>
        <fullName evidence="8">L-lactate dehydrogenase</fullName>
    </submittedName>
</protein>
<proteinExistence type="inferred from homology"/>
<feature type="binding site" evidence="4">
    <location>
        <position position="96"/>
    </location>
    <ligand>
        <name>NAD(+)</name>
        <dbReference type="ChEBI" id="CHEBI:57540"/>
    </ligand>
</feature>
<evidence type="ECO:0000256" key="3">
    <source>
        <dbReference type="PIRSR" id="PIRSR000102-1"/>
    </source>
</evidence>
<reference evidence="8 9" key="1">
    <citation type="journal article" date="2015" name="Genome Announc.">
        <title>Expanding the biotechnology potential of lactobacilli through comparative genomics of 213 strains and associated genera.</title>
        <authorList>
            <person name="Sun Z."/>
            <person name="Harris H.M."/>
            <person name="McCann A."/>
            <person name="Guo C."/>
            <person name="Argimon S."/>
            <person name="Zhang W."/>
            <person name="Yang X."/>
            <person name="Jeffery I.B."/>
            <person name="Cooney J.C."/>
            <person name="Kagawa T.F."/>
            <person name="Liu W."/>
            <person name="Song Y."/>
            <person name="Salvetti E."/>
            <person name="Wrobel A."/>
            <person name="Rasinkangas P."/>
            <person name="Parkhill J."/>
            <person name="Rea M.C."/>
            <person name="O'Sullivan O."/>
            <person name="Ritari J."/>
            <person name="Douillard F.P."/>
            <person name="Paul Ross R."/>
            <person name="Yang R."/>
            <person name="Briner A.E."/>
            <person name="Felis G.E."/>
            <person name="de Vos W.M."/>
            <person name="Barrangou R."/>
            <person name="Klaenhammer T.R."/>
            <person name="Caufield P.W."/>
            <person name="Cui Y."/>
            <person name="Zhang H."/>
            <person name="O'Toole P.W."/>
        </authorList>
    </citation>
    <scope>NUCLEOTIDE SEQUENCE [LARGE SCALE GENOMIC DNA]</scope>
    <source>
        <strain evidence="8 9">DSM 4864</strain>
    </source>
</reference>
<dbReference type="InterPro" id="IPR015955">
    <property type="entry name" value="Lactate_DH/Glyco_Ohase_4_C"/>
</dbReference>
<feature type="active site" description="Proton acceptor" evidence="3">
    <location>
        <position position="176"/>
    </location>
</feature>
<dbReference type="Pfam" id="PF02866">
    <property type="entry name" value="Ldh_1_C"/>
    <property type="match status" value="1"/>
</dbReference>
<evidence type="ECO:0000256" key="2">
    <source>
        <dbReference type="ARBA" id="ARBA00023002"/>
    </source>
</evidence>
<dbReference type="SUPFAM" id="SSF56327">
    <property type="entry name" value="LDH C-terminal domain-like"/>
    <property type="match status" value="1"/>
</dbReference>
<evidence type="ECO:0000313" key="8">
    <source>
        <dbReference type="EMBL" id="KRM14202.1"/>
    </source>
</evidence>
<dbReference type="InterPro" id="IPR022383">
    <property type="entry name" value="Lactate/malate_DH_C"/>
</dbReference>
<feature type="binding site" evidence="4">
    <location>
        <begin position="119"/>
        <end position="121"/>
    </location>
    <ligand>
        <name>NAD(+)</name>
        <dbReference type="ChEBI" id="CHEBI:57540"/>
    </ligand>
</feature>
<dbReference type="PRINTS" id="PR00086">
    <property type="entry name" value="LLDHDRGNASE"/>
</dbReference>
<keyword evidence="2 5" id="KW-0560">Oxidoreductase</keyword>
<evidence type="ECO:0000259" key="7">
    <source>
        <dbReference type="Pfam" id="PF02866"/>
    </source>
</evidence>
<evidence type="ECO:0000256" key="5">
    <source>
        <dbReference type="RuleBase" id="RU003369"/>
    </source>
</evidence>
<evidence type="ECO:0000256" key="4">
    <source>
        <dbReference type="PIRSR" id="PIRSR000102-3"/>
    </source>
</evidence>
<gene>
    <name evidence="8" type="ORF">FC49_GL001329</name>
</gene>
<comment type="caution">
    <text evidence="8">The sequence shown here is derived from an EMBL/GenBank/DDBJ whole genome shotgun (WGS) entry which is preliminary data.</text>
</comment>
<name>A0A0R1W8T4_9LACO</name>
<dbReference type="Proteomes" id="UP000050973">
    <property type="component" value="Unassembled WGS sequence"/>
</dbReference>
<keyword evidence="4" id="KW-0520">NAD</keyword>
<dbReference type="Gene3D" id="3.90.110.10">
    <property type="entry name" value="Lactate dehydrogenase/glycoside hydrolase, family 4, C-terminal"/>
    <property type="match status" value="1"/>
</dbReference>
<feature type="domain" description="Lactate/malate dehydrogenase C-terminal" evidence="7">
    <location>
        <begin position="146"/>
        <end position="299"/>
    </location>
</feature>
<evidence type="ECO:0000313" key="9">
    <source>
        <dbReference type="Proteomes" id="UP000050973"/>
    </source>
</evidence>
<dbReference type="EMBL" id="AZGE01000036">
    <property type="protein sequence ID" value="KRM14202.1"/>
    <property type="molecule type" value="Genomic_DNA"/>
</dbReference>
<evidence type="ECO:0000259" key="6">
    <source>
        <dbReference type="Pfam" id="PF00056"/>
    </source>
</evidence>
<dbReference type="GO" id="GO:0004459">
    <property type="term" value="F:L-lactate dehydrogenase (NAD+) activity"/>
    <property type="evidence" value="ECO:0007669"/>
    <property type="project" value="InterPro"/>
</dbReference>
<accession>A0A0R1W8T4</accession>
<dbReference type="SUPFAM" id="SSF51735">
    <property type="entry name" value="NAD(P)-binding Rossmann-fold domains"/>
    <property type="match status" value="1"/>
</dbReference>